<dbReference type="AlphaFoldDB" id="A0A0F8VW90"/>
<evidence type="ECO:0000313" key="2">
    <source>
        <dbReference type="EMBL" id="KKK48653.1"/>
    </source>
</evidence>
<comment type="caution">
    <text evidence="2">The sequence shown here is derived from an EMBL/GenBank/DDBJ whole genome shotgun (WGS) entry which is preliminary data.</text>
</comment>
<proteinExistence type="predicted"/>
<feature type="region of interest" description="Disordered" evidence="1">
    <location>
        <begin position="21"/>
        <end position="45"/>
    </location>
</feature>
<sequence>MRTSLPAALLLLTILAGCGADGPPTPPGGEQPAQAGATIGVTGTF</sequence>
<name>A0A0F8VW90_9ZZZZ</name>
<accession>A0A0F8VW90</accession>
<organism evidence="2">
    <name type="scientific">marine sediment metagenome</name>
    <dbReference type="NCBI Taxonomy" id="412755"/>
    <lineage>
        <taxon>unclassified sequences</taxon>
        <taxon>metagenomes</taxon>
        <taxon>ecological metagenomes</taxon>
    </lineage>
</organism>
<protein>
    <submittedName>
        <fullName evidence="2">Uncharacterized protein</fullName>
    </submittedName>
</protein>
<dbReference type="EMBL" id="LAZR01068957">
    <property type="protein sequence ID" value="KKK48653.1"/>
    <property type="molecule type" value="Genomic_DNA"/>
</dbReference>
<dbReference type="PROSITE" id="PS51257">
    <property type="entry name" value="PROKAR_LIPOPROTEIN"/>
    <property type="match status" value="1"/>
</dbReference>
<evidence type="ECO:0000256" key="1">
    <source>
        <dbReference type="SAM" id="MobiDB-lite"/>
    </source>
</evidence>
<gene>
    <name evidence="2" type="ORF">LCGC14_3142950</name>
</gene>
<reference evidence="2" key="1">
    <citation type="journal article" date="2015" name="Nature">
        <title>Complex archaea that bridge the gap between prokaryotes and eukaryotes.</title>
        <authorList>
            <person name="Spang A."/>
            <person name="Saw J.H."/>
            <person name="Jorgensen S.L."/>
            <person name="Zaremba-Niedzwiedzka K."/>
            <person name="Martijn J."/>
            <person name="Lind A.E."/>
            <person name="van Eijk R."/>
            <person name="Schleper C."/>
            <person name="Guy L."/>
            <person name="Ettema T.J."/>
        </authorList>
    </citation>
    <scope>NUCLEOTIDE SEQUENCE</scope>
</reference>